<keyword evidence="4" id="KW-1185">Reference proteome</keyword>
<dbReference type="Proteomes" id="UP001216150">
    <property type="component" value="Unassembled WGS sequence"/>
</dbReference>
<evidence type="ECO:0000256" key="1">
    <source>
        <dbReference type="SAM" id="MobiDB-lite"/>
    </source>
</evidence>
<proteinExistence type="predicted"/>
<organism evidence="3 4">
    <name type="scientific">Penicillium hetheringtonii</name>
    <dbReference type="NCBI Taxonomy" id="911720"/>
    <lineage>
        <taxon>Eukaryota</taxon>
        <taxon>Fungi</taxon>
        <taxon>Dikarya</taxon>
        <taxon>Ascomycota</taxon>
        <taxon>Pezizomycotina</taxon>
        <taxon>Eurotiomycetes</taxon>
        <taxon>Eurotiomycetidae</taxon>
        <taxon>Eurotiales</taxon>
        <taxon>Aspergillaceae</taxon>
        <taxon>Penicillium</taxon>
    </lineage>
</organism>
<feature type="compositionally biased region" description="Low complexity" evidence="1">
    <location>
        <begin position="112"/>
        <end position="121"/>
    </location>
</feature>
<evidence type="ECO:0000313" key="3">
    <source>
        <dbReference type="EMBL" id="KAJ5574627.1"/>
    </source>
</evidence>
<accession>A0AAD6DDA4</accession>
<feature type="region of interest" description="Disordered" evidence="1">
    <location>
        <begin position="112"/>
        <end position="179"/>
    </location>
</feature>
<evidence type="ECO:0000313" key="4">
    <source>
        <dbReference type="Proteomes" id="UP001216150"/>
    </source>
</evidence>
<dbReference type="EMBL" id="JAQJAC010000008">
    <property type="protein sequence ID" value="KAJ5574627.1"/>
    <property type="molecule type" value="Genomic_DNA"/>
</dbReference>
<sequence length="202" mass="20360">MKAFTLPLILGLTGLSLAKTDLAGCVSSQTTNQWHEASMIWYVPDSGEICEFVDCGGGRAPPKTTQPGCPLYSGTATLTPNYLPGWGPNGKMAATTTTVAETASAATATTFSSFSSSSSSSKAEKTDDETDSSTTKESLVTAAPTSSPAVSMTTTTSHTSKSGNTTSSSTEPSSTGNSAGNLAVDMGGIMFIAAAVMGGIAL</sequence>
<gene>
    <name evidence="3" type="ORF">N7450_008526</name>
</gene>
<feature type="compositionally biased region" description="Low complexity" evidence="1">
    <location>
        <begin position="151"/>
        <end position="178"/>
    </location>
</feature>
<feature type="chain" id="PRO_5042171905" description="Siderophore biosynthesis enzyme" evidence="2">
    <location>
        <begin position="19"/>
        <end position="202"/>
    </location>
</feature>
<feature type="signal peptide" evidence="2">
    <location>
        <begin position="1"/>
        <end position="18"/>
    </location>
</feature>
<protein>
    <recommendedName>
        <fullName evidence="5">Siderophore biosynthesis enzyme</fullName>
    </recommendedName>
</protein>
<comment type="caution">
    <text evidence="3">The sequence shown here is derived from an EMBL/GenBank/DDBJ whole genome shotgun (WGS) entry which is preliminary data.</text>
</comment>
<reference evidence="3 4" key="1">
    <citation type="journal article" date="2023" name="IMA Fungus">
        <title>Comparative genomic study of the Penicillium genus elucidates a diverse pangenome and 15 lateral gene transfer events.</title>
        <authorList>
            <person name="Petersen C."/>
            <person name="Sorensen T."/>
            <person name="Nielsen M.R."/>
            <person name="Sondergaard T.E."/>
            <person name="Sorensen J.L."/>
            <person name="Fitzpatrick D.A."/>
            <person name="Frisvad J.C."/>
            <person name="Nielsen K.L."/>
        </authorList>
    </citation>
    <scope>NUCLEOTIDE SEQUENCE [LARGE SCALE GENOMIC DNA]</scope>
    <source>
        <strain evidence="3 4">IBT 29057</strain>
    </source>
</reference>
<keyword evidence="2" id="KW-0732">Signal</keyword>
<evidence type="ECO:0000256" key="2">
    <source>
        <dbReference type="SAM" id="SignalP"/>
    </source>
</evidence>
<name>A0AAD6DDA4_9EURO</name>
<evidence type="ECO:0008006" key="5">
    <source>
        <dbReference type="Google" id="ProtNLM"/>
    </source>
</evidence>
<dbReference type="AlphaFoldDB" id="A0AAD6DDA4"/>